<gene>
    <name evidence="2" type="ORF">IEQ34_023000</name>
</gene>
<organism evidence="2 3">
    <name type="scientific">Dendrobium chrysotoxum</name>
    <name type="common">Orchid</name>
    <dbReference type="NCBI Taxonomy" id="161865"/>
    <lineage>
        <taxon>Eukaryota</taxon>
        <taxon>Viridiplantae</taxon>
        <taxon>Streptophyta</taxon>
        <taxon>Embryophyta</taxon>
        <taxon>Tracheophyta</taxon>
        <taxon>Spermatophyta</taxon>
        <taxon>Magnoliopsida</taxon>
        <taxon>Liliopsida</taxon>
        <taxon>Asparagales</taxon>
        <taxon>Orchidaceae</taxon>
        <taxon>Epidendroideae</taxon>
        <taxon>Malaxideae</taxon>
        <taxon>Dendrobiinae</taxon>
        <taxon>Dendrobium</taxon>
    </lineage>
</organism>
<dbReference type="EMBL" id="JAGFBR010000019">
    <property type="protein sequence ID" value="KAH0449200.1"/>
    <property type="molecule type" value="Genomic_DNA"/>
</dbReference>
<name>A0AAV7FZ01_DENCH</name>
<keyword evidence="1" id="KW-0812">Transmembrane</keyword>
<protein>
    <submittedName>
        <fullName evidence="2">Uncharacterized protein</fullName>
    </submittedName>
</protein>
<keyword evidence="3" id="KW-1185">Reference proteome</keyword>
<accession>A0AAV7FZ01</accession>
<keyword evidence="1" id="KW-1133">Transmembrane helix</keyword>
<evidence type="ECO:0000313" key="3">
    <source>
        <dbReference type="Proteomes" id="UP000775213"/>
    </source>
</evidence>
<dbReference type="Proteomes" id="UP000775213">
    <property type="component" value="Unassembled WGS sequence"/>
</dbReference>
<feature type="transmembrane region" description="Helical" evidence="1">
    <location>
        <begin position="35"/>
        <end position="53"/>
    </location>
</feature>
<comment type="caution">
    <text evidence="2">The sequence shown here is derived from an EMBL/GenBank/DDBJ whole genome shotgun (WGS) entry which is preliminary data.</text>
</comment>
<evidence type="ECO:0000313" key="2">
    <source>
        <dbReference type="EMBL" id="KAH0449200.1"/>
    </source>
</evidence>
<evidence type="ECO:0000256" key="1">
    <source>
        <dbReference type="SAM" id="Phobius"/>
    </source>
</evidence>
<keyword evidence="1" id="KW-0472">Membrane</keyword>
<reference evidence="2 3" key="1">
    <citation type="journal article" date="2021" name="Hortic Res">
        <title>Chromosome-scale assembly of the Dendrobium chrysotoxum genome enhances the understanding of orchid evolution.</title>
        <authorList>
            <person name="Zhang Y."/>
            <person name="Zhang G.Q."/>
            <person name="Zhang D."/>
            <person name="Liu X.D."/>
            <person name="Xu X.Y."/>
            <person name="Sun W.H."/>
            <person name="Yu X."/>
            <person name="Zhu X."/>
            <person name="Wang Z.W."/>
            <person name="Zhao X."/>
            <person name="Zhong W.Y."/>
            <person name="Chen H."/>
            <person name="Yin W.L."/>
            <person name="Huang T."/>
            <person name="Niu S.C."/>
            <person name="Liu Z.J."/>
        </authorList>
    </citation>
    <scope>NUCLEOTIDE SEQUENCE [LARGE SCALE GENOMIC DNA]</scope>
    <source>
        <strain evidence="2">Lindl</strain>
    </source>
</reference>
<dbReference type="AlphaFoldDB" id="A0AAV7FZ01"/>
<proteinExistence type="predicted"/>
<sequence length="96" mass="11497">MLVANQSKYWGLALSKIISNSHGCLKNGLLLHIEWFRSTAVKFFSLYLLIFYYRKMLLSKRQEDKWFSVILPKLYLRSFACKVHRMKNLQQYSSEK</sequence>